<dbReference type="RefSeq" id="WP_066667535.1">
    <property type="nucleotide sequence ID" value="NZ_LYVF01000118.1"/>
</dbReference>
<sequence>MADAADAGGHLEQVLFQLLDYQSKQGADQVDTMLMLGLLNLLGMVSVMNKQTPAPPAAQAGSGVPGPALNPMMSSLLNMLAKGAPGGGAGSGTPPFNPAMLMNLMSMMSGMGQGSGQGSGQGPDMAGMMNLLSSMMNSQGQSRRSPPADGGLREPAPAVRRTQPEPSGRVREIKTAAVPGAAGGGAGEAQRHPGAGQVLKWGHNLERGKRA</sequence>
<gene>
    <name evidence="2" type="ORF">A6M21_08305</name>
</gene>
<accession>A0A1B7LFL1</accession>
<organism evidence="2 3">
    <name type="scientific">Desulfotomaculum copahuensis</name>
    <dbReference type="NCBI Taxonomy" id="1838280"/>
    <lineage>
        <taxon>Bacteria</taxon>
        <taxon>Bacillati</taxon>
        <taxon>Bacillota</taxon>
        <taxon>Clostridia</taxon>
        <taxon>Eubacteriales</taxon>
        <taxon>Desulfotomaculaceae</taxon>
        <taxon>Desulfotomaculum</taxon>
    </lineage>
</organism>
<proteinExistence type="predicted"/>
<dbReference type="OrthoDB" id="1809160at2"/>
<keyword evidence="3" id="KW-1185">Reference proteome</keyword>
<evidence type="ECO:0000313" key="2">
    <source>
        <dbReference type="EMBL" id="OAT82950.1"/>
    </source>
</evidence>
<name>A0A1B7LFL1_9FIRM</name>
<protein>
    <submittedName>
        <fullName evidence="2">Uncharacterized protein</fullName>
    </submittedName>
</protein>
<dbReference type="AlphaFoldDB" id="A0A1B7LFL1"/>
<evidence type="ECO:0000313" key="3">
    <source>
        <dbReference type="Proteomes" id="UP000078532"/>
    </source>
</evidence>
<feature type="region of interest" description="Disordered" evidence="1">
    <location>
        <begin position="136"/>
        <end position="211"/>
    </location>
</feature>
<dbReference type="STRING" id="1838280.A6M21_08305"/>
<dbReference type="Proteomes" id="UP000078532">
    <property type="component" value="Unassembled WGS sequence"/>
</dbReference>
<reference evidence="2 3" key="1">
    <citation type="submission" date="2016-04" db="EMBL/GenBank/DDBJ databases">
        <authorList>
            <person name="Evans L.H."/>
            <person name="Alamgir A."/>
            <person name="Owens N."/>
            <person name="Weber N.D."/>
            <person name="Virtaneva K."/>
            <person name="Barbian K."/>
            <person name="Babar A."/>
            <person name="Rosenke K."/>
        </authorList>
    </citation>
    <scope>NUCLEOTIDE SEQUENCE [LARGE SCALE GENOMIC DNA]</scope>
    <source>
        <strain evidence="2 3">LMa1</strain>
    </source>
</reference>
<evidence type="ECO:0000256" key="1">
    <source>
        <dbReference type="SAM" id="MobiDB-lite"/>
    </source>
</evidence>
<dbReference type="EMBL" id="LYVF01000118">
    <property type="protein sequence ID" value="OAT82950.1"/>
    <property type="molecule type" value="Genomic_DNA"/>
</dbReference>
<comment type="caution">
    <text evidence="2">The sequence shown here is derived from an EMBL/GenBank/DDBJ whole genome shotgun (WGS) entry which is preliminary data.</text>
</comment>